<evidence type="ECO:0000259" key="3">
    <source>
        <dbReference type="PROSITE" id="PS51186"/>
    </source>
</evidence>
<dbReference type="STRING" id="1212491.LFA_3268"/>
<dbReference type="Proteomes" id="UP000032430">
    <property type="component" value="Chromosome I"/>
</dbReference>
<evidence type="ECO:0000256" key="2">
    <source>
        <dbReference type="ARBA" id="ARBA00023315"/>
    </source>
</evidence>
<proteinExistence type="predicted"/>
<dbReference type="PANTHER" id="PTHR43877:SF2">
    <property type="entry name" value="AMINOALKYLPHOSPHONATE N-ACETYLTRANSFERASE-RELATED"/>
    <property type="match status" value="1"/>
</dbReference>
<protein>
    <submittedName>
        <fullName evidence="4">Acetyltransferase</fullName>
    </submittedName>
</protein>
<keyword evidence="1 4" id="KW-0808">Transferase</keyword>
<sequence>MKIRATEERDWTILKEIRLAALLDSPTAFGVSYQTAITNSDEQWKQRASSETQPKFWLAFKDEKAIGMIGAGVDQTDRYNLIAMWVEPASRELGVAERLIDVVKSDAINIGFKQIFLDVSPDNLKASRLYKRHGFFFIDEEKPLASHPNILVQTMKWQSMP</sequence>
<keyword evidence="5" id="KW-1185">Reference proteome</keyword>
<keyword evidence="2" id="KW-0012">Acyltransferase</keyword>
<dbReference type="CDD" id="cd04301">
    <property type="entry name" value="NAT_SF"/>
    <property type="match status" value="1"/>
</dbReference>
<evidence type="ECO:0000313" key="4">
    <source>
        <dbReference type="EMBL" id="CEG58604.1"/>
    </source>
</evidence>
<dbReference type="Gene3D" id="3.40.630.30">
    <property type="match status" value="1"/>
</dbReference>
<dbReference type="GO" id="GO:0016747">
    <property type="term" value="F:acyltransferase activity, transferring groups other than amino-acyl groups"/>
    <property type="evidence" value="ECO:0007669"/>
    <property type="project" value="InterPro"/>
</dbReference>
<dbReference type="InterPro" id="IPR000182">
    <property type="entry name" value="GNAT_dom"/>
</dbReference>
<dbReference type="PANTHER" id="PTHR43877">
    <property type="entry name" value="AMINOALKYLPHOSPHONATE N-ACETYLTRANSFERASE-RELATED-RELATED"/>
    <property type="match status" value="1"/>
</dbReference>
<organism evidence="4 5">
    <name type="scientific">Legionella fallonii LLAP-10</name>
    <dbReference type="NCBI Taxonomy" id="1212491"/>
    <lineage>
        <taxon>Bacteria</taxon>
        <taxon>Pseudomonadati</taxon>
        <taxon>Pseudomonadota</taxon>
        <taxon>Gammaproteobacteria</taxon>
        <taxon>Legionellales</taxon>
        <taxon>Legionellaceae</taxon>
        <taxon>Legionella</taxon>
    </lineage>
</organism>
<dbReference type="OrthoDB" id="9796129at2"/>
<dbReference type="InterPro" id="IPR016181">
    <property type="entry name" value="Acyl_CoA_acyltransferase"/>
</dbReference>
<feature type="domain" description="N-acetyltransferase" evidence="3">
    <location>
        <begin position="1"/>
        <end position="156"/>
    </location>
</feature>
<evidence type="ECO:0000313" key="5">
    <source>
        <dbReference type="Proteomes" id="UP000032430"/>
    </source>
</evidence>
<dbReference type="KEGG" id="lfa:LFA_3268"/>
<reference evidence="5" key="1">
    <citation type="submission" date="2014-09" db="EMBL/GenBank/DDBJ databases">
        <authorList>
            <person name="Gomez-Valero L."/>
        </authorList>
    </citation>
    <scope>NUCLEOTIDE SEQUENCE [LARGE SCALE GENOMIC DNA]</scope>
    <source>
        <strain evidence="5">ATCC700992</strain>
    </source>
</reference>
<accession>A0A098G9C0</accession>
<dbReference type="PROSITE" id="PS51186">
    <property type="entry name" value="GNAT"/>
    <property type="match status" value="1"/>
</dbReference>
<gene>
    <name evidence="4" type="ORF">LFA_3268</name>
</gene>
<dbReference type="InterPro" id="IPR050832">
    <property type="entry name" value="Bact_Acetyltransf"/>
</dbReference>
<dbReference type="Pfam" id="PF00583">
    <property type="entry name" value="Acetyltransf_1"/>
    <property type="match status" value="1"/>
</dbReference>
<evidence type="ECO:0000256" key="1">
    <source>
        <dbReference type="ARBA" id="ARBA00022679"/>
    </source>
</evidence>
<dbReference type="RefSeq" id="WP_045096889.1">
    <property type="nucleotide sequence ID" value="NZ_LN614827.1"/>
</dbReference>
<dbReference type="AlphaFoldDB" id="A0A098G9C0"/>
<dbReference type="HOGENOM" id="CLU_013985_19_3_6"/>
<dbReference type="EMBL" id="LN614827">
    <property type="protein sequence ID" value="CEG58604.1"/>
    <property type="molecule type" value="Genomic_DNA"/>
</dbReference>
<name>A0A098G9C0_9GAMM</name>
<dbReference type="SUPFAM" id="SSF55729">
    <property type="entry name" value="Acyl-CoA N-acyltransferases (Nat)"/>
    <property type="match status" value="1"/>
</dbReference>